<dbReference type="CDD" id="cd01949">
    <property type="entry name" value="GGDEF"/>
    <property type="match status" value="1"/>
</dbReference>
<dbReference type="PROSITE" id="PS50887">
    <property type="entry name" value="GGDEF"/>
    <property type="match status" value="1"/>
</dbReference>
<dbReference type="Pfam" id="PF00990">
    <property type="entry name" value="GGDEF"/>
    <property type="match status" value="1"/>
</dbReference>
<proteinExistence type="predicted"/>
<dbReference type="EMBL" id="FSRU01000001">
    <property type="protein sequence ID" value="SIO29545.1"/>
    <property type="molecule type" value="Genomic_DNA"/>
</dbReference>
<feature type="transmembrane region" description="Helical" evidence="1">
    <location>
        <begin position="149"/>
        <end position="167"/>
    </location>
</feature>
<sequence length="647" mass="71642">MVSVARIRGAFTVDGTDPELVRSQMQAFGRQIPLLYFMLVINTMAVAITHVGCAPAWLAVYTPLALCAFCLIRCVRWWFFRQRTLTHEQAVPELRKTLWLAGVMGVTFTTWAALLFHYGPAYEQAQVAFYMATTVVGCVFCLMHLRAAAFLLLSIVIGSFTIVLFAAGRPVFVAMAVDMLFVGITLALIVHLYYRNFSSLESSKRELLASQAVTQKLSDDNFRLANIDSLTGLPNRRSFFSSLNALAEQGTGETATFHMGLIDLDGFKQVNDIYGHSSGDLVLKEVGARLLELADPAIFFARLGGDEFGIIIQRRLTEDELDRLGQTLCERLSRPYTIGGNTAELSGTIGWAGLPPPSVSVSDIFERADAALYVGKESRRGTAVVFSAEHEHRVRRASLVAQELKAASLDAELYLEFQPIYDVGAHSVVGFEALGRWRSPKLGQVRPEEFIRIAERTDLIRVVTEVLLRKALAEASHWPAHMYLSFNLSALDISSVPRARRLLDIVQESPTDAERVHFEITETAVTRDFRQARASLSLIKQVGCHVSLDDFGTGYSSLSYVHRLPFDTIKIDRSFVAEVDTDVASAKIIRSVMDLCRNLGLECVVEGVETESQCEILTSLGGRVMQGYLFGKPMPADAMLAFQLNAV</sequence>
<dbReference type="Proteomes" id="UP000185151">
    <property type="component" value="Unassembled WGS sequence"/>
</dbReference>
<dbReference type="InterPro" id="IPR000160">
    <property type="entry name" value="GGDEF_dom"/>
</dbReference>
<dbReference type="PANTHER" id="PTHR33121">
    <property type="entry name" value="CYCLIC DI-GMP PHOSPHODIESTERASE PDEF"/>
    <property type="match status" value="1"/>
</dbReference>
<dbReference type="Pfam" id="PF00563">
    <property type="entry name" value="EAL"/>
    <property type="match status" value="1"/>
</dbReference>
<keyword evidence="1" id="KW-0472">Membrane</keyword>
<dbReference type="AlphaFoldDB" id="A0A1N6IC62"/>
<gene>
    <name evidence="4" type="ORF">SAMN05444165_2022</name>
</gene>
<dbReference type="GO" id="GO:0071111">
    <property type="term" value="F:cyclic-guanylate-specific phosphodiesterase activity"/>
    <property type="evidence" value="ECO:0007669"/>
    <property type="project" value="InterPro"/>
</dbReference>
<dbReference type="PROSITE" id="PS50883">
    <property type="entry name" value="EAL"/>
    <property type="match status" value="1"/>
</dbReference>
<feature type="transmembrane region" description="Helical" evidence="1">
    <location>
        <begin position="173"/>
        <end position="194"/>
    </location>
</feature>
<feature type="transmembrane region" description="Helical" evidence="1">
    <location>
        <begin position="99"/>
        <end position="119"/>
    </location>
</feature>
<dbReference type="InterPro" id="IPR043128">
    <property type="entry name" value="Rev_trsase/Diguanyl_cyclase"/>
</dbReference>
<evidence type="ECO:0000259" key="2">
    <source>
        <dbReference type="PROSITE" id="PS50883"/>
    </source>
</evidence>
<dbReference type="RefSeq" id="WP_074295520.1">
    <property type="nucleotide sequence ID" value="NZ_FSRU01000001.1"/>
</dbReference>
<accession>A0A1N6IC62</accession>
<dbReference type="Gene3D" id="3.20.20.450">
    <property type="entry name" value="EAL domain"/>
    <property type="match status" value="1"/>
</dbReference>
<name>A0A1N6IC62_9BURK</name>
<keyword evidence="5" id="KW-1185">Reference proteome</keyword>
<dbReference type="NCBIfam" id="TIGR00254">
    <property type="entry name" value="GGDEF"/>
    <property type="match status" value="1"/>
</dbReference>
<dbReference type="CDD" id="cd01948">
    <property type="entry name" value="EAL"/>
    <property type="match status" value="1"/>
</dbReference>
<dbReference type="OrthoDB" id="9804951at2"/>
<dbReference type="InterPro" id="IPR050706">
    <property type="entry name" value="Cyclic-di-GMP_PDE-like"/>
</dbReference>
<feature type="domain" description="GGDEF" evidence="3">
    <location>
        <begin position="255"/>
        <end position="388"/>
    </location>
</feature>
<dbReference type="SMART" id="SM00052">
    <property type="entry name" value="EAL"/>
    <property type="match status" value="1"/>
</dbReference>
<dbReference type="PANTHER" id="PTHR33121:SF71">
    <property type="entry name" value="OXYGEN SENSOR PROTEIN DOSP"/>
    <property type="match status" value="1"/>
</dbReference>
<dbReference type="SUPFAM" id="SSF55073">
    <property type="entry name" value="Nucleotide cyclase"/>
    <property type="match status" value="1"/>
</dbReference>
<evidence type="ECO:0000313" key="5">
    <source>
        <dbReference type="Proteomes" id="UP000185151"/>
    </source>
</evidence>
<dbReference type="SMART" id="SM00267">
    <property type="entry name" value="GGDEF"/>
    <property type="match status" value="1"/>
</dbReference>
<organism evidence="4 5">
    <name type="scientific">Paraburkholderia phenazinium</name>
    <dbReference type="NCBI Taxonomy" id="60549"/>
    <lineage>
        <taxon>Bacteria</taxon>
        <taxon>Pseudomonadati</taxon>
        <taxon>Pseudomonadota</taxon>
        <taxon>Betaproteobacteria</taxon>
        <taxon>Burkholderiales</taxon>
        <taxon>Burkholderiaceae</taxon>
        <taxon>Paraburkholderia</taxon>
    </lineage>
</organism>
<reference evidence="4 5" key="1">
    <citation type="submission" date="2016-11" db="EMBL/GenBank/DDBJ databases">
        <authorList>
            <person name="Jaros S."/>
            <person name="Januszkiewicz K."/>
            <person name="Wedrychowicz H."/>
        </authorList>
    </citation>
    <scope>NUCLEOTIDE SEQUENCE [LARGE SCALE GENOMIC DNA]</scope>
    <source>
        <strain evidence="4 5">GAS95</strain>
    </source>
</reference>
<feature type="transmembrane region" description="Helical" evidence="1">
    <location>
        <begin position="32"/>
        <end position="52"/>
    </location>
</feature>
<keyword evidence="1" id="KW-0812">Transmembrane</keyword>
<keyword evidence="1" id="KW-1133">Transmembrane helix</keyword>
<protein>
    <submittedName>
        <fullName evidence="4">Diguanylate cyclase/phosphodiesterase</fullName>
    </submittedName>
</protein>
<dbReference type="SUPFAM" id="SSF141868">
    <property type="entry name" value="EAL domain-like"/>
    <property type="match status" value="1"/>
</dbReference>
<dbReference type="Gene3D" id="3.30.70.270">
    <property type="match status" value="1"/>
</dbReference>
<feature type="domain" description="EAL" evidence="2">
    <location>
        <begin position="397"/>
        <end position="647"/>
    </location>
</feature>
<feature type="transmembrane region" description="Helical" evidence="1">
    <location>
        <begin position="58"/>
        <end position="79"/>
    </location>
</feature>
<evidence type="ECO:0000256" key="1">
    <source>
        <dbReference type="SAM" id="Phobius"/>
    </source>
</evidence>
<evidence type="ECO:0000313" key="4">
    <source>
        <dbReference type="EMBL" id="SIO29545.1"/>
    </source>
</evidence>
<dbReference type="InterPro" id="IPR029787">
    <property type="entry name" value="Nucleotide_cyclase"/>
</dbReference>
<evidence type="ECO:0000259" key="3">
    <source>
        <dbReference type="PROSITE" id="PS50887"/>
    </source>
</evidence>
<dbReference type="InterPro" id="IPR001633">
    <property type="entry name" value="EAL_dom"/>
</dbReference>
<dbReference type="InterPro" id="IPR035919">
    <property type="entry name" value="EAL_sf"/>
</dbReference>